<dbReference type="EMBL" id="AWXZ01000036">
    <property type="protein sequence ID" value="ESR23988.1"/>
    <property type="molecule type" value="Genomic_DNA"/>
</dbReference>
<evidence type="ECO:0000313" key="2">
    <source>
        <dbReference type="EMBL" id="ESR23988.1"/>
    </source>
</evidence>
<feature type="transmembrane region" description="Helical" evidence="1">
    <location>
        <begin position="165"/>
        <end position="185"/>
    </location>
</feature>
<dbReference type="InterPro" id="IPR045708">
    <property type="entry name" value="DUF6064"/>
</dbReference>
<feature type="transmembrane region" description="Helical" evidence="1">
    <location>
        <begin position="138"/>
        <end position="158"/>
    </location>
</feature>
<dbReference type="STRING" id="631454.N177_2757"/>
<dbReference type="Pfam" id="PF19540">
    <property type="entry name" value="DUF6064"/>
    <property type="match status" value="1"/>
</dbReference>
<feature type="transmembrane region" description="Helical" evidence="1">
    <location>
        <begin position="79"/>
        <end position="99"/>
    </location>
</feature>
<protein>
    <submittedName>
        <fullName evidence="2">Uncharacterized protein</fullName>
    </submittedName>
</protein>
<comment type="caution">
    <text evidence="2">The sequence shown here is derived from an EMBL/GenBank/DDBJ whole genome shotgun (WGS) entry which is preliminary data.</text>
</comment>
<proteinExistence type="predicted"/>
<gene>
    <name evidence="2" type="ORF">N177_2757</name>
</gene>
<feature type="transmembrane region" description="Helical" evidence="1">
    <location>
        <begin position="111"/>
        <end position="132"/>
    </location>
</feature>
<organism evidence="2 3">
    <name type="scientific">Lutibaculum baratangense AMV1</name>
    <dbReference type="NCBI Taxonomy" id="631454"/>
    <lineage>
        <taxon>Bacteria</taxon>
        <taxon>Pseudomonadati</taxon>
        <taxon>Pseudomonadota</taxon>
        <taxon>Alphaproteobacteria</taxon>
        <taxon>Hyphomicrobiales</taxon>
        <taxon>Tepidamorphaceae</taxon>
        <taxon>Lutibaculum</taxon>
    </lineage>
</organism>
<keyword evidence="1" id="KW-1133">Transmembrane helix</keyword>
<dbReference type="AlphaFoldDB" id="V4TCE6"/>
<accession>V4TCE6</accession>
<reference evidence="2 3" key="1">
    <citation type="journal article" date="2014" name="Genome Announc.">
        <title>Draft Genome Sequence of Lutibaculum baratangense Strain AMV1T, Isolated from a Mud Volcano in Andamans, India.</title>
        <authorList>
            <person name="Singh A."/>
            <person name="Sreenivas A."/>
            <person name="Sathyanarayana Reddy G."/>
            <person name="Pinnaka A.K."/>
            <person name="Shivaji S."/>
        </authorList>
    </citation>
    <scope>NUCLEOTIDE SEQUENCE [LARGE SCALE GENOMIC DNA]</scope>
    <source>
        <strain evidence="2 3">AMV1</strain>
    </source>
</reference>
<evidence type="ECO:0000256" key="1">
    <source>
        <dbReference type="SAM" id="Phobius"/>
    </source>
</evidence>
<feature type="transmembrane region" description="Helical" evidence="1">
    <location>
        <begin position="46"/>
        <end position="67"/>
    </location>
</feature>
<sequence length="217" mass="23575">MLPFDRTQFLDVFAAYNAALWPAVIAAYALAVIALVAGLRKANHAVSLPFWILSAMWAWTGIAYHLVHFSEINPLARAFGIAFLAQAGLFAVWAVRLSGRYVLKPTGAGAAVGYFLILYAAFLYPLIGIVLGHELAQVPMFGVTPCPLTIFTFGVLLLIAPNPPFWLFSIPVLWAFIGGSAAFLLGIPQDWMLPFSAIAALVLLRPRTRTFRAGKAV</sequence>
<dbReference type="eggNOG" id="ENOG5030KXA">
    <property type="taxonomic scope" value="Bacteria"/>
</dbReference>
<dbReference type="Proteomes" id="UP000017819">
    <property type="component" value="Unassembled WGS sequence"/>
</dbReference>
<keyword evidence="1" id="KW-0472">Membrane</keyword>
<name>V4TCE6_9HYPH</name>
<keyword evidence="1" id="KW-0812">Transmembrane</keyword>
<feature type="transmembrane region" description="Helical" evidence="1">
    <location>
        <begin position="20"/>
        <end position="39"/>
    </location>
</feature>
<dbReference type="RefSeq" id="WP_023432882.1">
    <property type="nucleotide sequence ID" value="NZ_AWXZ01000036.1"/>
</dbReference>
<evidence type="ECO:0000313" key="3">
    <source>
        <dbReference type="Proteomes" id="UP000017819"/>
    </source>
</evidence>
<dbReference type="OrthoDB" id="1437042at2"/>
<keyword evidence="3" id="KW-1185">Reference proteome</keyword>